<name>A0A1T4MBF3_9GAMM</name>
<dbReference type="Proteomes" id="UP000191418">
    <property type="component" value="Unassembled WGS sequence"/>
</dbReference>
<reference evidence="4 5" key="1">
    <citation type="submission" date="2017-01" db="EMBL/GenBank/DDBJ databases">
        <title>Genome Sequencing of a Marine Spirillum, Oceanospirillum multiglobuliferum ATCC 33336, from Japan.</title>
        <authorList>
            <person name="Carney J.G."/>
            <person name="Trachtenberg A.M."/>
            <person name="Rheaume B.A."/>
            <person name="Linnane J.D."/>
            <person name="Pitts N.L."/>
            <person name="Mykles D.L."/>
            <person name="Maclea K.S."/>
        </authorList>
    </citation>
    <scope>NUCLEOTIDE SEQUENCE [LARGE SCALE GENOMIC DNA]</scope>
    <source>
        <strain evidence="4 5">ATCC 33336</strain>
    </source>
</reference>
<dbReference type="AlphaFoldDB" id="A0A1T4MBF3"/>
<evidence type="ECO:0000256" key="2">
    <source>
        <dbReference type="ARBA" id="ARBA00010742"/>
    </source>
</evidence>
<comment type="similarity">
    <text evidence="2">Belongs to the bacterial solute-binding protein SsuA/TauA family.</text>
</comment>
<evidence type="ECO:0000313" key="4">
    <source>
        <dbReference type="EMBL" id="OPX56168.1"/>
    </source>
</evidence>
<evidence type="ECO:0000256" key="3">
    <source>
        <dbReference type="ARBA" id="ARBA00022729"/>
    </source>
</evidence>
<proteinExistence type="inferred from homology"/>
<organism evidence="4 5">
    <name type="scientific">Oceanospirillum multiglobuliferum</name>
    <dbReference type="NCBI Taxonomy" id="64969"/>
    <lineage>
        <taxon>Bacteria</taxon>
        <taxon>Pseudomonadati</taxon>
        <taxon>Pseudomonadota</taxon>
        <taxon>Gammaproteobacteria</taxon>
        <taxon>Oceanospirillales</taxon>
        <taxon>Oceanospirillaceae</taxon>
        <taxon>Oceanospirillum</taxon>
    </lineage>
</organism>
<accession>A0A1T4MBF3</accession>
<dbReference type="Pfam" id="PF13379">
    <property type="entry name" value="NMT1_2"/>
    <property type="match status" value="1"/>
</dbReference>
<dbReference type="SUPFAM" id="SSF53850">
    <property type="entry name" value="Periplasmic binding protein-like II"/>
    <property type="match status" value="1"/>
</dbReference>
<dbReference type="GO" id="GO:0042597">
    <property type="term" value="C:periplasmic space"/>
    <property type="evidence" value="ECO:0007669"/>
    <property type="project" value="UniProtKB-SubCell"/>
</dbReference>
<gene>
    <name evidence="4" type="ORF">BTE48_04090</name>
</gene>
<dbReference type="STRING" id="64969.SAMN02745127_00746"/>
<evidence type="ECO:0000256" key="1">
    <source>
        <dbReference type="ARBA" id="ARBA00004418"/>
    </source>
</evidence>
<evidence type="ECO:0000313" key="5">
    <source>
        <dbReference type="Proteomes" id="UP000191418"/>
    </source>
</evidence>
<evidence type="ECO:0008006" key="6">
    <source>
        <dbReference type="Google" id="ProtNLM"/>
    </source>
</evidence>
<dbReference type="EMBL" id="MTSM01000004">
    <property type="protein sequence ID" value="OPX56168.1"/>
    <property type="molecule type" value="Genomic_DNA"/>
</dbReference>
<sequence length="322" mass="35677">MTSRGLFYLKFWLLLMSVLLSSCDRPYQDRLKVGANHWVGYFPLYLAESEGLLAKSNTQLLEYSSSVDVIRALKNRVINAAALTLDEAMTLADTGYPLRIILVADISDGADIIVARQSIKTVAELKGKRVGVENTAVGGFMLSRALSLNGLSSTDITVVPTSIDNHIQHLRQGDIDAVVTFASELRHLQGYPVTKIFDSSAIPNEIVDVLVVNAEWQDEAQLVALAKSWFKSWHSWQEGKVNRELLAQQLGLSESELLEVLSTLKMGDIQVNQSFLNQSPPSLYLSIQRLQDLMLEEHLLSSKLSANAAFIIDPSIYKKASQ</sequence>
<dbReference type="PANTHER" id="PTHR30024:SF47">
    <property type="entry name" value="TAURINE-BINDING PERIPLASMIC PROTEIN"/>
    <property type="match status" value="1"/>
</dbReference>
<dbReference type="PANTHER" id="PTHR30024">
    <property type="entry name" value="ALIPHATIC SULFONATES-BINDING PROTEIN-RELATED"/>
    <property type="match status" value="1"/>
</dbReference>
<protein>
    <recommendedName>
        <fullName evidence="6">SsuA/THI5-like domain-containing protein</fullName>
    </recommendedName>
</protein>
<dbReference type="Gene3D" id="3.40.190.10">
    <property type="entry name" value="Periplasmic binding protein-like II"/>
    <property type="match status" value="2"/>
</dbReference>
<keyword evidence="5" id="KW-1185">Reference proteome</keyword>
<keyword evidence="3" id="KW-0732">Signal</keyword>
<comment type="caution">
    <text evidence="4">The sequence shown here is derived from an EMBL/GenBank/DDBJ whole genome shotgun (WGS) entry which is preliminary data.</text>
</comment>
<dbReference type="PROSITE" id="PS51257">
    <property type="entry name" value="PROKAR_LIPOPROTEIN"/>
    <property type="match status" value="1"/>
</dbReference>
<comment type="subcellular location">
    <subcellularLocation>
        <location evidence="1">Periplasm</location>
    </subcellularLocation>
</comment>